<sequence>MAVPPAVLAGALGLGIRLFAEHFFPDWSLLQSAVGYFMLLPGLMLVPLLAGIPLGNRPSAATRSIKRNVMMMLLIGIAVFGLQVMIGGYLAEVLRLFYKDLPAYGSLGLEMTAGFFGGHATSGVLGRVLHDMGHSEWTLAQALAITYATYGLVMSIVTGLILIKIFRRSGRDGQTRTHPIKMEQDGISMPQRRKTQGVRLLATGFLILLASLLGLGFQITCMRLGIAGLSVVPPWIYALLCAWLLWKGLRNTAVGRHVDRDSSHNVTAYCSDIAVIAAITALPYEQVGPMLKPVLIIATAGLIGTMFLVLAVSAKVFNSSSWLERALLMYGTGTGVYVSGLVLLRMVDPEQKSDAHPDAALAYPMIAMLSLFALPALAGLGEVKGAVAMGTTGGFICLSSLLIMALAARLKISKVSPPHSSV</sequence>
<dbReference type="STRING" id="1208323.B30_08248"/>
<evidence type="ECO:0000256" key="1">
    <source>
        <dbReference type="SAM" id="Phobius"/>
    </source>
</evidence>
<dbReference type="OrthoDB" id="9801557at2"/>
<proteinExistence type="predicted"/>
<feature type="transmembrane region" description="Helical" evidence="1">
    <location>
        <begin position="290"/>
        <end position="314"/>
    </location>
</feature>
<gene>
    <name evidence="2" type="ORF">B30_08248</name>
</gene>
<feature type="transmembrane region" description="Helical" evidence="1">
    <location>
        <begin position="225"/>
        <end position="246"/>
    </location>
</feature>
<dbReference type="PATRIC" id="fig|1208323.3.peg.1704"/>
<dbReference type="eggNOG" id="COG0786">
    <property type="taxonomic scope" value="Bacteria"/>
</dbReference>
<comment type="caution">
    <text evidence="2">The sequence shown here is derived from an EMBL/GenBank/DDBJ whole genome shotgun (WGS) entry which is preliminary data.</text>
</comment>
<evidence type="ECO:0000313" key="2">
    <source>
        <dbReference type="EMBL" id="EKE71744.1"/>
    </source>
</evidence>
<dbReference type="RefSeq" id="WP_009571589.1">
    <property type="nucleotide sequence ID" value="NZ_AMRK01000004.1"/>
</dbReference>
<keyword evidence="1" id="KW-1133">Transmembrane helix</keyword>
<dbReference type="PANTHER" id="PTHR36178">
    <property type="entry name" value="SLR0625 PROTEIN"/>
    <property type="match status" value="1"/>
</dbReference>
<keyword evidence="1" id="KW-0472">Membrane</keyword>
<feature type="transmembrane region" description="Helical" evidence="1">
    <location>
        <begin position="198"/>
        <end position="219"/>
    </location>
</feature>
<name>K2JMN8_9RHOB</name>
<feature type="transmembrane region" description="Helical" evidence="1">
    <location>
        <begin position="266"/>
        <end position="284"/>
    </location>
</feature>
<protein>
    <submittedName>
        <fullName evidence="2">Sodium/glutamate symporter</fullName>
    </submittedName>
</protein>
<dbReference type="PANTHER" id="PTHR36178:SF1">
    <property type="entry name" value="SODIUM_GLUTAMATE SYMPORTER"/>
    <property type="match status" value="1"/>
</dbReference>
<dbReference type="AlphaFoldDB" id="K2JMN8"/>
<dbReference type="GO" id="GO:0016020">
    <property type="term" value="C:membrane"/>
    <property type="evidence" value="ECO:0007669"/>
    <property type="project" value="InterPro"/>
</dbReference>
<dbReference type="EMBL" id="AMRK01000004">
    <property type="protein sequence ID" value="EKE71744.1"/>
    <property type="molecule type" value="Genomic_DNA"/>
</dbReference>
<organism evidence="2 3">
    <name type="scientific">Celeribacter baekdonensis B30</name>
    <dbReference type="NCBI Taxonomy" id="1208323"/>
    <lineage>
        <taxon>Bacteria</taxon>
        <taxon>Pseudomonadati</taxon>
        <taxon>Pseudomonadota</taxon>
        <taxon>Alphaproteobacteria</taxon>
        <taxon>Rhodobacterales</taxon>
        <taxon>Roseobacteraceae</taxon>
        <taxon>Celeribacter</taxon>
    </lineage>
</organism>
<accession>K2JMN8</accession>
<feature type="transmembrane region" description="Helical" evidence="1">
    <location>
        <begin position="139"/>
        <end position="163"/>
    </location>
</feature>
<evidence type="ECO:0000313" key="3">
    <source>
        <dbReference type="Proteomes" id="UP000006762"/>
    </source>
</evidence>
<dbReference type="GO" id="GO:0015813">
    <property type="term" value="P:L-glutamate transmembrane transport"/>
    <property type="evidence" value="ECO:0007669"/>
    <property type="project" value="InterPro"/>
</dbReference>
<keyword evidence="3" id="KW-1185">Reference proteome</keyword>
<feature type="transmembrane region" description="Helical" evidence="1">
    <location>
        <begin position="326"/>
        <end position="347"/>
    </location>
</feature>
<keyword evidence="1" id="KW-0812">Transmembrane</keyword>
<feature type="transmembrane region" description="Helical" evidence="1">
    <location>
        <begin position="68"/>
        <end position="91"/>
    </location>
</feature>
<feature type="transmembrane region" description="Helical" evidence="1">
    <location>
        <begin position="36"/>
        <end position="56"/>
    </location>
</feature>
<reference evidence="2 3" key="1">
    <citation type="submission" date="2012-09" db="EMBL/GenBank/DDBJ databases">
        <title>Celeribacter baekdonensis B30 Genome Sequencing.</title>
        <authorList>
            <person name="Wang W."/>
        </authorList>
    </citation>
    <scope>NUCLEOTIDE SEQUENCE [LARGE SCALE GENOMIC DNA]</scope>
    <source>
        <strain evidence="2 3">B30</strain>
    </source>
</reference>
<feature type="transmembrane region" description="Helical" evidence="1">
    <location>
        <begin position="359"/>
        <end position="380"/>
    </location>
</feature>
<dbReference type="Proteomes" id="UP000006762">
    <property type="component" value="Unassembled WGS sequence"/>
</dbReference>
<dbReference type="GO" id="GO:0015501">
    <property type="term" value="F:glutamate:sodium symporter activity"/>
    <property type="evidence" value="ECO:0007669"/>
    <property type="project" value="InterPro"/>
</dbReference>
<dbReference type="InterPro" id="IPR004445">
    <property type="entry name" value="GltS"/>
</dbReference>
<feature type="transmembrane region" description="Helical" evidence="1">
    <location>
        <begin position="387"/>
        <end position="408"/>
    </location>
</feature>